<dbReference type="WBParaSite" id="jg8830">
    <property type="protein sequence ID" value="jg8830"/>
    <property type="gene ID" value="jg8830"/>
</dbReference>
<evidence type="ECO:0000313" key="2">
    <source>
        <dbReference type="WBParaSite" id="jg8830"/>
    </source>
</evidence>
<accession>A0A915ESG9</accession>
<dbReference type="Proteomes" id="UP000887574">
    <property type="component" value="Unplaced"/>
</dbReference>
<dbReference type="Pfam" id="PF10300">
    <property type="entry name" value="Iml2-TPR_39"/>
    <property type="match status" value="1"/>
</dbReference>
<name>A0A915ESG9_9BILA</name>
<organism evidence="1 2">
    <name type="scientific">Ditylenchus dipsaci</name>
    <dbReference type="NCBI Taxonomy" id="166011"/>
    <lineage>
        <taxon>Eukaryota</taxon>
        <taxon>Metazoa</taxon>
        <taxon>Ecdysozoa</taxon>
        <taxon>Nematoda</taxon>
        <taxon>Chromadorea</taxon>
        <taxon>Rhabditida</taxon>
        <taxon>Tylenchina</taxon>
        <taxon>Tylenchomorpha</taxon>
        <taxon>Sphaerularioidea</taxon>
        <taxon>Anguinidae</taxon>
        <taxon>Anguininae</taxon>
        <taxon>Ditylenchus</taxon>
    </lineage>
</organism>
<dbReference type="PANTHER" id="PTHR31859">
    <property type="entry name" value="TETRATRICOPEPTIDE REPEAT PROTEIN 39 FAMILY MEMBER"/>
    <property type="match status" value="1"/>
</dbReference>
<sequence length="258" mass="28940">MSMSLNAMPVTEIGVNDSSVIVKTNEMNGSDNEQPEYDNSTELLDVIAETRRSMDLFLSNKFREAEKRMAVLADRSMYHALGNASLLFIKAMMTCDRADMERAMEAARSGSVVIDRFRARYSIADSIYRIGGMQKPLTDEQIHAELCYAEILMSRAILTFFYDESLTSFIKGAFKIRSCYQSFKECYRILNCATSWLNNADAARNTEVRRQFECGVRMGIGAFNLMLSALPTKLLRLMEVVGFSGNKAAENPTAKKGG</sequence>
<dbReference type="InterPro" id="IPR019412">
    <property type="entry name" value="IML2/TPR_39"/>
</dbReference>
<dbReference type="PANTHER" id="PTHR31859:SF9">
    <property type="entry name" value="TETRATRICOPEPTIDE REPEAT PROTEIN 39B"/>
    <property type="match status" value="1"/>
</dbReference>
<keyword evidence="1" id="KW-1185">Reference proteome</keyword>
<protein>
    <submittedName>
        <fullName evidence="2">Uncharacterized protein</fullName>
    </submittedName>
</protein>
<proteinExistence type="predicted"/>
<reference evidence="2" key="1">
    <citation type="submission" date="2022-11" db="UniProtKB">
        <authorList>
            <consortium name="WormBaseParasite"/>
        </authorList>
    </citation>
    <scope>IDENTIFICATION</scope>
</reference>
<evidence type="ECO:0000313" key="1">
    <source>
        <dbReference type="Proteomes" id="UP000887574"/>
    </source>
</evidence>
<dbReference type="AlphaFoldDB" id="A0A915ESG9"/>